<comment type="caution">
    <text evidence="2">The sequence shown here is derived from an EMBL/GenBank/DDBJ whole genome shotgun (WGS) entry which is preliminary data.</text>
</comment>
<evidence type="ECO:0000256" key="1">
    <source>
        <dbReference type="SAM" id="MobiDB-lite"/>
    </source>
</evidence>
<evidence type="ECO:0000313" key="3">
    <source>
        <dbReference type="Proteomes" id="UP000275267"/>
    </source>
</evidence>
<gene>
    <name evidence="2" type="ORF">C2845_PM17G04640</name>
</gene>
<organism evidence="2 3">
    <name type="scientific">Panicum miliaceum</name>
    <name type="common">Proso millet</name>
    <name type="synonym">Broomcorn millet</name>
    <dbReference type="NCBI Taxonomy" id="4540"/>
    <lineage>
        <taxon>Eukaryota</taxon>
        <taxon>Viridiplantae</taxon>
        <taxon>Streptophyta</taxon>
        <taxon>Embryophyta</taxon>
        <taxon>Tracheophyta</taxon>
        <taxon>Spermatophyta</taxon>
        <taxon>Magnoliopsida</taxon>
        <taxon>Liliopsida</taxon>
        <taxon>Poales</taxon>
        <taxon>Poaceae</taxon>
        <taxon>PACMAD clade</taxon>
        <taxon>Panicoideae</taxon>
        <taxon>Panicodae</taxon>
        <taxon>Paniceae</taxon>
        <taxon>Panicinae</taxon>
        <taxon>Panicum</taxon>
        <taxon>Panicum sect. Panicum</taxon>
    </lineage>
</organism>
<reference evidence="3" key="1">
    <citation type="journal article" date="2019" name="Nat. Commun.">
        <title>The genome of broomcorn millet.</title>
        <authorList>
            <person name="Zou C."/>
            <person name="Miki D."/>
            <person name="Li D."/>
            <person name="Tang Q."/>
            <person name="Xiao L."/>
            <person name="Rajput S."/>
            <person name="Deng P."/>
            <person name="Jia W."/>
            <person name="Huang R."/>
            <person name="Zhang M."/>
            <person name="Sun Y."/>
            <person name="Hu J."/>
            <person name="Fu X."/>
            <person name="Schnable P.S."/>
            <person name="Li F."/>
            <person name="Zhang H."/>
            <person name="Feng B."/>
            <person name="Zhu X."/>
            <person name="Liu R."/>
            <person name="Schnable J.C."/>
            <person name="Zhu J.-K."/>
            <person name="Zhang H."/>
        </authorList>
    </citation>
    <scope>NUCLEOTIDE SEQUENCE [LARGE SCALE GENOMIC DNA]</scope>
</reference>
<keyword evidence="3" id="KW-1185">Reference proteome</keyword>
<name>A0A3L6Q1M9_PANMI</name>
<evidence type="ECO:0000313" key="2">
    <source>
        <dbReference type="EMBL" id="RLM69875.1"/>
    </source>
</evidence>
<feature type="region of interest" description="Disordered" evidence="1">
    <location>
        <begin position="129"/>
        <end position="159"/>
    </location>
</feature>
<feature type="compositionally biased region" description="Basic residues" evidence="1">
    <location>
        <begin position="209"/>
        <end position="218"/>
    </location>
</feature>
<dbReference type="Proteomes" id="UP000275267">
    <property type="component" value="Unassembled WGS sequence"/>
</dbReference>
<feature type="region of interest" description="Disordered" evidence="1">
    <location>
        <begin position="175"/>
        <end position="241"/>
    </location>
</feature>
<protein>
    <submittedName>
        <fullName evidence="2">Uncharacterized protein</fullName>
    </submittedName>
</protein>
<proteinExistence type="predicted"/>
<dbReference type="AlphaFoldDB" id="A0A3L6Q1M9"/>
<dbReference type="EMBL" id="PQIB02000014">
    <property type="protein sequence ID" value="RLM69875.1"/>
    <property type="molecule type" value="Genomic_DNA"/>
</dbReference>
<accession>A0A3L6Q1M9</accession>
<sequence>MKGLALIVPLTENEKDLEINNERREKAGRWSLHWCGDEVLAAATAASISAVGRPRAGTRCRRRRRRWRPAPQQHYQRPQHQAALQVPPHFALPYHAVTNAVAPWLARSRSVTPARGDYFGVASLGLGGAAGSGAAPPLRAPGHDPRRGPFPQRTATAPPSDCMEGVSCMIWPATASPPTPDTATIGSRQPRQRQIWAREASPPATATCRLHRRRRWRRSQISTSVDDRLTSTRLQVPALRP</sequence>